<evidence type="ECO:0000256" key="1">
    <source>
        <dbReference type="SAM" id="MobiDB-lite"/>
    </source>
</evidence>
<dbReference type="STRING" id="411684.HPDFL43_00023710"/>
<proteinExistence type="predicted"/>
<comment type="caution">
    <text evidence="2">The sequence shown here is derived from an EMBL/GenBank/DDBJ whole genome shotgun (WGS) entry which is preliminary data.</text>
</comment>
<feature type="compositionally biased region" description="Polar residues" evidence="1">
    <location>
        <begin position="164"/>
        <end position="176"/>
    </location>
</feature>
<sequence length="224" mass="23265">MPAGALAEELRALPGNGHGEPSRAAIAGMCCAMNSGGPRTGCAVRKLGFGVCMLVEHARGWRNLRTARNSPDDVRIRQTETGSCNSPDRGRHAHLEPRSGTHTGLRCRCGGAGAQISTNPASESRSATGPFPPPARLPAGANRHRGQGLLRWLAWPANATKRQQAANGNAVVSTSPPALPHVTPTPQGPSSRLARSVHDPSGSGSMQSVTRGLEGGEEMGAILQ</sequence>
<reference evidence="2 3" key="1">
    <citation type="submission" date="2007-10" db="EMBL/GenBank/DDBJ databases">
        <authorList>
            <person name="Wagner-Dobler I."/>
            <person name="Ferriera S."/>
            <person name="Johnson J."/>
            <person name="Kravitz S."/>
            <person name="Beeson K."/>
            <person name="Sutton G."/>
            <person name="Rogers Y.-H."/>
            <person name="Friedman R."/>
            <person name="Frazier M."/>
            <person name="Venter J.C."/>
        </authorList>
    </citation>
    <scope>NUCLEOTIDE SEQUENCE [LARGE SCALE GENOMIC DNA]</scope>
    <source>
        <strain evidence="2 3">DFL-43</strain>
    </source>
</reference>
<feature type="region of interest" description="Disordered" evidence="1">
    <location>
        <begin position="79"/>
        <end position="104"/>
    </location>
</feature>
<name>A0A095BE52_HOEPD</name>
<keyword evidence="3" id="KW-1185">Reference proteome</keyword>
<feature type="compositionally biased region" description="Basic and acidic residues" evidence="1">
    <location>
        <begin position="88"/>
        <end position="99"/>
    </location>
</feature>
<organism evidence="2 3">
    <name type="scientific">Hoeflea phototrophica (strain DSM 17068 / NCIMB 14078 / DFL-43)</name>
    <dbReference type="NCBI Taxonomy" id="411684"/>
    <lineage>
        <taxon>Bacteria</taxon>
        <taxon>Pseudomonadati</taxon>
        <taxon>Pseudomonadota</taxon>
        <taxon>Alphaproteobacteria</taxon>
        <taxon>Hyphomicrobiales</taxon>
        <taxon>Rhizobiaceae</taxon>
        <taxon>Hoeflea</taxon>
    </lineage>
</organism>
<feature type="region of interest" description="Disordered" evidence="1">
    <location>
        <begin position="164"/>
        <end position="224"/>
    </location>
</feature>
<evidence type="ECO:0000313" key="2">
    <source>
        <dbReference type="EMBL" id="KGB27113.1"/>
    </source>
</evidence>
<protein>
    <submittedName>
        <fullName evidence="2">Uncharacterized protein</fullName>
    </submittedName>
</protein>
<reference evidence="2 3" key="2">
    <citation type="submission" date="2012-06" db="EMBL/GenBank/DDBJ databases">
        <authorList>
            <person name="Fiebig A."/>
        </authorList>
    </citation>
    <scope>NUCLEOTIDE SEQUENCE [LARGE SCALE GENOMIC DNA]</scope>
    <source>
        <strain evidence="2 3">DFL-43</strain>
    </source>
</reference>
<gene>
    <name evidence="2" type="ORF">HPDFL43_00023710</name>
</gene>
<dbReference type="AlphaFoldDB" id="A0A095BE52"/>
<dbReference type="HOGENOM" id="CLU_1233663_0_0_5"/>
<accession>A0A095BE52</accession>
<dbReference type="Proteomes" id="UP000004291">
    <property type="component" value="Chromosome"/>
</dbReference>
<dbReference type="EMBL" id="ABIA03000002">
    <property type="protein sequence ID" value="KGB27113.1"/>
    <property type="molecule type" value="Genomic_DNA"/>
</dbReference>
<evidence type="ECO:0000313" key="3">
    <source>
        <dbReference type="Proteomes" id="UP000004291"/>
    </source>
</evidence>